<dbReference type="InterPro" id="IPR036271">
    <property type="entry name" value="Tet_transcr_reg_TetR-rel_C_sf"/>
</dbReference>
<keyword evidence="2 4" id="KW-0238">DNA-binding</keyword>
<sequence length="195" mass="21468">MALKAPVSQGPRAKDKILGAAQNLFYEQGIRAVGVDEIVRTAGVTKPSLYRLFESKDGLIIRYLADYQKIFWNWIERAEILYPQDDKAQLIAYFDGLAERAPRPDYRGCGVTNAVVEFPDPRHPVREVASSLKKEVETWLTAKAAAIGATDPSLLAAGLMLLMEGTYTTSQLYETGGPPARVGELARQLIALNCP</sequence>
<feature type="DNA-binding region" description="H-T-H motif" evidence="4">
    <location>
        <begin position="34"/>
        <end position="53"/>
    </location>
</feature>
<evidence type="ECO:0000259" key="5">
    <source>
        <dbReference type="PROSITE" id="PS50977"/>
    </source>
</evidence>
<dbReference type="SUPFAM" id="SSF48498">
    <property type="entry name" value="Tetracyclin repressor-like, C-terminal domain"/>
    <property type="match status" value="1"/>
</dbReference>
<gene>
    <name evidence="6" type="ORF">WG31_10550</name>
</gene>
<evidence type="ECO:0000256" key="3">
    <source>
        <dbReference type="ARBA" id="ARBA00023163"/>
    </source>
</evidence>
<evidence type="ECO:0000256" key="2">
    <source>
        <dbReference type="ARBA" id="ARBA00023125"/>
    </source>
</evidence>
<dbReference type="RefSeq" id="WP_063354492.1">
    <property type="nucleotide sequence ID" value="NZ_CP011120.1"/>
</dbReference>
<proteinExistence type="predicted"/>
<name>A0ABN4NRB9_9PROT</name>
<organism evidence="6 7">
    <name type="scientific">Acetobacter oryzifermentans</name>
    <dbReference type="NCBI Taxonomy" id="1633874"/>
    <lineage>
        <taxon>Bacteria</taxon>
        <taxon>Pseudomonadati</taxon>
        <taxon>Pseudomonadota</taxon>
        <taxon>Alphaproteobacteria</taxon>
        <taxon>Acetobacterales</taxon>
        <taxon>Acetobacteraceae</taxon>
        <taxon>Acetobacter</taxon>
    </lineage>
</organism>
<protein>
    <submittedName>
        <fullName evidence="6">TetR family transcriptional regulator</fullName>
    </submittedName>
</protein>
<evidence type="ECO:0000256" key="1">
    <source>
        <dbReference type="ARBA" id="ARBA00023015"/>
    </source>
</evidence>
<dbReference type="InterPro" id="IPR001647">
    <property type="entry name" value="HTH_TetR"/>
</dbReference>
<dbReference type="PANTHER" id="PTHR47506">
    <property type="entry name" value="TRANSCRIPTIONAL REGULATORY PROTEIN"/>
    <property type="match status" value="1"/>
</dbReference>
<feature type="domain" description="HTH tetR-type" evidence="5">
    <location>
        <begin position="11"/>
        <end position="71"/>
    </location>
</feature>
<dbReference type="Pfam" id="PF00440">
    <property type="entry name" value="TetR_N"/>
    <property type="match status" value="1"/>
</dbReference>
<dbReference type="PROSITE" id="PS50977">
    <property type="entry name" value="HTH_TETR_2"/>
    <property type="match status" value="1"/>
</dbReference>
<accession>A0ABN4NRB9</accession>
<evidence type="ECO:0000313" key="7">
    <source>
        <dbReference type="Proteomes" id="UP000076595"/>
    </source>
</evidence>
<dbReference type="PRINTS" id="PR00455">
    <property type="entry name" value="HTHTETR"/>
</dbReference>
<keyword evidence="3" id="KW-0804">Transcription</keyword>
<dbReference type="EMBL" id="CP011120">
    <property type="protein sequence ID" value="ANA14380.1"/>
    <property type="molecule type" value="Genomic_DNA"/>
</dbReference>
<dbReference type="Gene3D" id="1.10.357.10">
    <property type="entry name" value="Tetracycline Repressor, domain 2"/>
    <property type="match status" value="1"/>
</dbReference>
<dbReference type="SUPFAM" id="SSF46689">
    <property type="entry name" value="Homeodomain-like"/>
    <property type="match status" value="1"/>
</dbReference>
<keyword evidence="7" id="KW-1185">Reference proteome</keyword>
<dbReference type="InterPro" id="IPR009057">
    <property type="entry name" value="Homeodomain-like_sf"/>
</dbReference>
<reference evidence="6 7" key="1">
    <citation type="submission" date="2015-03" db="EMBL/GenBank/DDBJ databases">
        <title>Genome study of Acetobacter sp. SLV-7.</title>
        <authorList>
            <person name="Cho G.Y."/>
            <person name="Jeon C.O."/>
        </authorList>
    </citation>
    <scope>NUCLEOTIDE SEQUENCE [LARGE SCALE GENOMIC DNA]</scope>
    <source>
        <strain evidence="6 7">SLV-7</strain>
    </source>
</reference>
<dbReference type="PANTHER" id="PTHR47506:SF1">
    <property type="entry name" value="HTH-TYPE TRANSCRIPTIONAL REGULATOR YJDC"/>
    <property type="match status" value="1"/>
</dbReference>
<keyword evidence="1" id="KW-0805">Transcription regulation</keyword>
<evidence type="ECO:0000313" key="6">
    <source>
        <dbReference type="EMBL" id="ANA14380.1"/>
    </source>
</evidence>
<dbReference type="Proteomes" id="UP000076595">
    <property type="component" value="Chromosome"/>
</dbReference>
<evidence type="ECO:0000256" key="4">
    <source>
        <dbReference type="PROSITE-ProRule" id="PRU00335"/>
    </source>
</evidence>